<dbReference type="RefSeq" id="WP_080643780.1">
    <property type="nucleotide sequence ID" value="NZ_JAKVPV010000001.1"/>
</dbReference>
<dbReference type="InterPro" id="IPR009057">
    <property type="entry name" value="Homeodomain-like_sf"/>
</dbReference>
<keyword evidence="3" id="KW-0804">Transcription</keyword>
<dbReference type="Pfam" id="PF00440">
    <property type="entry name" value="TetR_N"/>
    <property type="match status" value="1"/>
</dbReference>
<dbReference type="InterPro" id="IPR036271">
    <property type="entry name" value="Tet_transcr_reg_TetR-rel_C_sf"/>
</dbReference>
<dbReference type="PANTHER" id="PTHR47506:SF7">
    <property type="entry name" value="TRANSCRIPTIONAL REGULATORY PROTEIN"/>
    <property type="match status" value="1"/>
</dbReference>
<dbReference type="AlphaFoldDB" id="A0A6M7TFT8"/>
<keyword evidence="5" id="KW-1185">Reference proteome</keyword>
<keyword evidence="2" id="KW-0238">DNA-binding</keyword>
<reference evidence="4 5" key="1">
    <citation type="submission" date="2018-09" db="EMBL/GenBank/DDBJ databases">
        <title>Mesorhizobium carmichaelinearum sp. nov. isolated from Carmichaelinea spp. root nodules in New Zealand.</title>
        <authorList>
            <person name="De Meyer S.E."/>
        </authorList>
    </citation>
    <scope>NUCLEOTIDE SEQUENCE [LARGE SCALE GENOMIC DNA]</scope>
    <source>
        <strain evidence="4 5">LMG 28313</strain>
    </source>
</reference>
<keyword evidence="1" id="KW-0805">Transcription regulation</keyword>
<evidence type="ECO:0000313" key="4">
    <source>
        <dbReference type="EMBL" id="RJT29110.1"/>
    </source>
</evidence>
<sequence>MPGARGCKLTSEYTFIGFSPVPRSSDQTRPDILQAAYKLFRRRGFFRVGMDEIARTAGVTKRTLYYHFDSKDALLTAVLASQHERAFGAFQTYGIDLSGGPEQLIDKLFGGLARWSAKPRWAGSGFTRLAIELADLSGHPARSMAHQHKALMEQQLATLLAKANVAAPRERARELVLLVEGAMVMLLIHGDRDYCTAAVEAAKRLVVDRPAV</sequence>
<dbReference type="FunFam" id="1.10.10.60:FF:000141">
    <property type="entry name" value="TetR family transcriptional regulator"/>
    <property type="match status" value="1"/>
</dbReference>
<dbReference type="Proteomes" id="UP000275530">
    <property type="component" value="Unassembled WGS sequence"/>
</dbReference>
<proteinExistence type="predicted"/>
<dbReference type="SUPFAM" id="SSF48498">
    <property type="entry name" value="Tetracyclin repressor-like, C-terminal domain"/>
    <property type="match status" value="1"/>
</dbReference>
<dbReference type="PANTHER" id="PTHR47506">
    <property type="entry name" value="TRANSCRIPTIONAL REGULATORY PROTEIN"/>
    <property type="match status" value="1"/>
</dbReference>
<dbReference type="InterPro" id="IPR001647">
    <property type="entry name" value="HTH_TetR"/>
</dbReference>
<dbReference type="PRINTS" id="PR00455">
    <property type="entry name" value="HTHTETR"/>
</dbReference>
<dbReference type="SUPFAM" id="SSF46689">
    <property type="entry name" value="Homeodomain-like"/>
    <property type="match status" value="1"/>
</dbReference>
<dbReference type="GO" id="GO:0003677">
    <property type="term" value="F:DNA binding"/>
    <property type="evidence" value="ECO:0007669"/>
    <property type="project" value="UniProtKB-UniRule"/>
</dbReference>
<protein>
    <submittedName>
        <fullName evidence="4">TetR/AcrR family transcriptional regulator</fullName>
    </submittedName>
</protein>
<evidence type="ECO:0000313" key="5">
    <source>
        <dbReference type="Proteomes" id="UP000275530"/>
    </source>
</evidence>
<accession>A0A6M7TFT8</accession>
<organism evidence="4 5">
    <name type="scientific">Mesorhizobium jarvisii</name>
    <dbReference type="NCBI Taxonomy" id="1777867"/>
    <lineage>
        <taxon>Bacteria</taxon>
        <taxon>Pseudomonadati</taxon>
        <taxon>Pseudomonadota</taxon>
        <taxon>Alphaproteobacteria</taxon>
        <taxon>Hyphomicrobiales</taxon>
        <taxon>Phyllobacteriaceae</taxon>
        <taxon>Mesorhizobium</taxon>
    </lineage>
</organism>
<comment type="caution">
    <text evidence="4">The sequence shown here is derived from an EMBL/GenBank/DDBJ whole genome shotgun (WGS) entry which is preliminary data.</text>
</comment>
<evidence type="ECO:0000256" key="1">
    <source>
        <dbReference type="ARBA" id="ARBA00023015"/>
    </source>
</evidence>
<evidence type="ECO:0000256" key="2">
    <source>
        <dbReference type="ARBA" id="ARBA00023125"/>
    </source>
</evidence>
<gene>
    <name evidence="4" type="ORF">D3242_29600</name>
</gene>
<dbReference type="EMBL" id="QZXA01000016">
    <property type="protein sequence ID" value="RJT29110.1"/>
    <property type="molecule type" value="Genomic_DNA"/>
</dbReference>
<evidence type="ECO:0000256" key="3">
    <source>
        <dbReference type="ARBA" id="ARBA00023163"/>
    </source>
</evidence>
<dbReference type="PROSITE" id="PS50977">
    <property type="entry name" value="HTH_TETR_2"/>
    <property type="match status" value="1"/>
</dbReference>
<dbReference type="Gene3D" id="1.10.357.10">
    <property type="entry name" value="Tetracycline Repressor, domain 2"/>
    <property type="match status" value="1"/>
</dbReference>
<name>A0A6M7TFT8_9HYPH</name>